<dbReference type="InterPro" id="IPR002885">
    <property type="entry name" value="PPR_rpt"/>
</dbReference>
<evidence type="ECO:0000259" key="4">
    <source>
        <dbReference type="Pfam" id="PF14432"/>
    </source>
</evidence>
<dbReference type="InterPro" id="IPR046960">
    <property type="entry name" value="PPR_At4g14850-like_plant"/>
</dbReference>
<gene>
    <name evidence="5" type="ORF">ZOSMA_105G00520</name>
</gene>
<dbReference type="NCBIfam" id="TIGR00756">
    <property type="entry name" value="PPR"/>
    <property type="match status" value="5"/>
</dbReference>
<organism evidence="5 6">
    <name type="scientific">Zostera marina</name>
    <name type="common">Eelgrass</name>
    <dbReference type="NCBI Taxonomy" id="29655"/>
    <lineage>
        <taxon>Eukaryota</taxon>
        <taxon>Viridiplantae</taxon>
        <taxon>Streptophyta</taxon>
        <taxon>Embryophyta</taxon>
        <taxon>Tracheophyta</taxon>
        <taxon>Spermatophyta</taxon>
        <taxon>Magnoliopsida</taxon>
        <taxon>Liliopsida</taxon>
        <taxon>Zosteraceae</taxon>
        <taxon>Zostera</taxon>
    </lineage>
</organism>
<dbReference type="PROSITE" id="PS51375">
    <property type="entry name" value="PPR"/>
    <property type="match status" value="3"/>
</dbReference>
<dbReference type="InterPro" id="IPR011990">
    <property type="entry name" value="TPR-like_helical_dom_sf"/>
</dbReference>
<sequence length="578" mass="64896">MLGGGIRPDSETFSLLLRSCGRFSEERFGETVHCQILKTGFGSCVFLATGLLSYYAKVGELGSAQKMFDGLSVRDVVAHNAMIAALANAGRIGGARELFDGMVQKTSASWNSMITCYCRSGDMSLAVEMFERNPIKDVISWNAMIDGYCKLGQMDMALGLFERMGSAKNSVTWNTMISGYVHLREFQVATLLFQKMQVENVRFTEVTMVCLLSACAHLGAIEMGRWIHGYIKNHRIKVDVVLGNALIDMYYKCGRIDSSLEIFHSMPMKNIFCWNSIIVGLGMHGCGREALEAFHAMKKDTRIKPDGITFVGLLSACSHSGLVSEGKKCFLQMVDTYGVEPRIEHFGCMVDLLGRAGFLEEALGFINKMPMKPNAAVYGSLLHACKIHRDTELSEHVTQCLLELNPSDGGNYVFLSNMYASSNRWEDVERCRRIMVEKRVQKIPGCSSIEVDNVVHEFIAGDTSHPLFYQINSFLDEICMELRELGYEPDIKSVLHDIEHEEKENSVKYHSEKIAVAFGLMSIGGGKPIIVVKNLRVCYDCHEVLKLLAKLFGREIIVRDRNRFHHFRQGVCSCNDYW</sequence>
<dbReference type="Pfam" id="PF13041">
    <property type="entry name" value="PPR_2"/>
    <property type="match status" value="2"/>
</dbReference>
<reference evidence="6" key="1">
    <citation type="journal article" date="2016" name="Nature">
        <title>The genome of the seagrass Zostera marina reveals angiosperm adaptation to the sea.</title>
        <authorList>
            <person name="Olsen J.L."/>
            <person name="Rouze P."/>
            <person name="Verhelst B."/>
            <person name="Lin Y.-C."/>
            <person name="Bayer T."/>
            <person name="Collen J."/>
            <person name="Dattolo E."/>
            <person name="De Paoli E."/>
            <person name="Dittami S."/>
            <person name="Maumus F."/>
            <person name="Michel G."/>
            <person name="Kersting A."/>
            <person name="Lauritano C."/>
            <person name="Lohaus R."/>
            <person name="Toepel M."/>
            <person name="Tonon T."/>
            <person name="Vanneste K."/>
            <person name="Amirebrahimi M."/>
            <person name="Brakel J."/>
            <person name="Bostroem C."/>
            <person name="Chovatia M."/>
            <person name="Grimwood J."/>
            <person name="Jenkins J.W."/>
            <person name="Jueterbock A."/>
            <person name="Mraz A."/>
            <person name="Stam W.T."/>
            <person name="Tice H."/>
            <person name="Bornberg-Bauer E."/>
            <person name="Green P.J."/>
            <person name="Pearson G.A."/>
            <person name="Procaccini G."/>
            <person name="Duarte C.M."/>
            <person name="Schmutz J."/>
            <person name="Reusch T.B.H."/>
            <person name="Van de Peer Y."/>
        </authorList>
    </citation>
    <scope>NUCLEOTIDE SEQUENCE [LARGE SCALE GENOMIC DNA]</scope>
    <source>
        <strain evidence="6">cv. Finnish</strain>
    </source>
</reference>
<dbReference type="InterPro" id="IPR032867">
    <property type="entry name" value="DYW_dom"/>
</dbReference>
<dbReference type="GO" id="GO:0008270">
    <property type="term" value="F:zinc ion binding"/>
    <property type="evidence" value="ECO:0007669"/>
    <property type="project" value="InterPro"/>
</dbReference>
<protein>
    <submittedName>
        <fullName evidence="5">Pentatricopeptide repeat-containing protein</fullName>
    </submittedName>
</protein>
<dbReference type="PANTHER" id="PTHR47926">
    <property type="entry name" value="PENTATRICOPEPTIDE REPEAT-CONTAINING PROTEIN"/>
    <property type="match status" value="1"/>
</dbReference>
<dbReference type="OrthoDB" id="185373at2759"/>
<keyword evidence="6" id="KW-1185">Reference proteome</keyword>
<dbReference type="Gene3D" id="1.25.40.10">
    <property type="entry name" value="Tetratricopeptide repeat domain"/>
    <property type="match status" value="4"/>
</dbReference>
<comment type="caution">
    <text evidence="5">The sequence shown here is derived from an EMBL/GenBank/DDBJ whole genome shotgun (WGS) entry which is preliminary data.</text>
</comment>
<evidence type="ECO:0000313" key="6">
    <source>
        <dbReference type="Proteomes" id="UP000036987"/>
    </source>
</evidence>
<dbReference type="GO" id="GO:0009451">
    <property type="term" value="P:RNA modification"/>
    <property type="evidence" value="ECO:0000318"/>
    <property type="project" value="GO_Central"/>
</dbReference>
<dbReference type="FunFam" id="1.25.40.10:FF:000184">
    <property type="entry name" value="Pentatricopeptide repeat-containing protein, chloroplastic"/>
    <property type="match status" value="1"/>
</dbReference>
<dbReference type="Proteomes" id="UP000036987">
    <property type="component" value="Unassembled WGS sequence"/>
</dbReference>
<proteinExistence type="inferred from homology"/>
<dbReference type="Pfam" id="PF14432">
    <property type="entry name" value="DYW_deaminase"/>
    <property type="match status" value="1"/>
</dbReference>
<dbReference type="InterPro" id="IPR046848">
    <property type="entry name" value="E_motif"/>
</dbReference>
<dbReference type="EMBL" id="LFYR01000069">
    <property type="protein sequence ID" value="KMZ76222.1"/>
    <property type="molecule type" value="Genomic_DNA"/>
</dbReference>
<dbReference type="GO" id="GO:0003723">
    <property type="term" value="F:RNA binding"/>
    <property type="evidence" value="ECO:0007669"/>
    <property type="project" value="InterPro"/>
</dbReference>
<feature type="domain" description="DYW" evidence="4">
    <location>
        <begin position="486"/>
        <end position="578"/>
    </location>
</feature>
<name>A0A0K9Q641_ZOSMR</name>
<comment type="similarity">
    <text evidence="1">Belongs to the PPR family. PCMP-H subfamily.</text>
</comment>
<accession>A0A0K9Q641</accession>
<evidence type="ECO:0000256" key="1">
    <source>
        <dbReference type="ARBA" id="ARBA00006643"/>
    </source>
</evidence>
<dbReference type="FunFam" id="1.25.40.10:FF:000333">
    <property type="entry name" value="Pentatricopeptide repeat-containing protein"/>
    <property type="match status" value="1"/>
</dbReference>
<keyword evidence="2" id="KW-0677">Repeat</keyword>
<evidence type="ECO:0000313" key="5">
    <source>
        <dbReference type="EMBL" id="KMZ76222.1"/>
    </source>
</evidence>
<evidence type="ECO:0000256" key="3">
    <source>
        <dbReference type="PROSITE-ProRule" id="PRU00708"/>
    </source>
</evidence>
<dbReference type="OMA" id="IFCWNSI"/>
<dbReference type="Pfam" id="PF01535">
    <property type="entry name" value="PPR"/>
    <property type="match status" value="4"/>
</dbReference>
<feature type="repeat" description="PPR" evidence="3">
    <location>
        <begin position="137"/>
        <end position="171"/>
    </location>
</feature>
<dbReference type="AlphaFoldDB" id="A0A0K9Q641"/>
<evidence type="ECO:0000256" key="2">
    <source>
        <dbReference type="ARBA" id="ARBA00022737"/>
    </source>
</evidence>
<feature type="repeat" description="PPR" evidence="3">
    <location>
        <begin position="75"/>
        <end position="109"/>
    </location>
</feature>
<feature type="repeat" description="PPR" evidence="3">
    <location>
        <begin position="239"/>
        <end position="273"/>
    </location>
</feature>
<dbReference type="PANTHER" id="PTHR47926:SF430">
    <property type="entry name" value="PENTATRICOPEPTIDE REPEAT-CONTAINING PROTEIN"/>
    <property type="match status" value="1"/>
</dbReference>
<dbReference type="Pfam" id="PF20431">
    <property type="entry name" value="E_motif"/>
    <property type="match status" value="1"/>
</dbReference>